<dbReference type="KEGG" id="yti:FNA67_10680"/>
<reference evidence="1 2" key="1">
    <citation type="journal article" date="2015" name="Int. J. Syst. Evol. Microbiol.">
        <title>Youhaiella tibetensis gen. nov., sp. nov., isolated from subsurface sediment.</title>
        <authorList>
            <person name="Wang Y.X."/>
            <person name="Huang F.Q."/>
            <person name="Nogi Y."/>
            <person name="Pang S.J."/>
            <person name="Wang P.K."/>
            <person name="Lv J."/>
        </authorList>
    </citation>
    <scope>NUCLEOTIDE SEQUENCE [LARGE SCALE GENOMIC DNA]</scope>
    <source>
        <strain evidence="2">fig4</strain>
    </source>
</reference>
<evidence type="ECO:0000313" key="1">
    <source>
        <dbReference type="EMBL" id="QEE20605.1"/>
    </source>
</evidence>
<dbReference type="RefSeq" id="WP_147656024.1">
    <property type="nucleotide sequence ID" value="NZ_BMFM01000001.1"/>
</dbReference>
<dbReference type="Proteomes" id="UP000321062">
    <property type="component" value="Chromosome"/>
</dbReference>
<dbReference type="PANTHER" id="PTHR43194:SF2">
    <property type="entry name" value="PEROXISOMAL MEMBRANE PROTEIN LPX1"/>
    <property type="match status" value="1"/>
</dbReference>
<dbReference type="InterPro" id="IPR050228">
    <property type="entry name" value="Carboxylesterase_BioH"/>
</dbReference>
<organism evidence="1 2">
    <name type="scientific">Paradevosia tibetensis</name>
    <dbReference type="NCBI Taxonomy" id="1447062"/>
    <lineage>
        <taxon>Bacteria</taxon>
        <taxon>Pseudomonadati</taxon>
        <taxon>Pseudomonadota</taxon>
        <taxon>Alphaproteobacteria</taxon>
        <taxon>Hyphomicrobiales</taxon>
        <taxon>Devosiaceae</taxon>
        <taxon>Paradevosia</taxon>
    </lineage>
</organism>
<dbReference type="PRINTS" id="PR00111">
    <property type="entry name" value="ABHYDROLASE"/>
</dbReference>
<dbReference type="SUPFAM" id="SSF53474">
    <property type="entry name" value="alpha/beta-Hydrolases"/>
    <property type="match status" value="1"/>
</dbReference>
<dbReference type="EMBL" id="CP041690">
    <property type="protein sequence ID" value="QEE20605.1"/>
    <property type="molecule type" value="Genomic_DNA"/>
</dbReference>
<proteinExistence type="predicted"/>
<evidence type="ECO:0000313" key="2">
    <source>
        <dbReference type="Proteomes" id="UP000321062"/>
    </source>
</evidence>
<dbReference type="InterPro" id="IPR026968">
    <property type="entry name" value="PcaD/CatD"/>
</dbReference>
<dbReference type="GO" id="GO:0042952">
    <property type="term" value="P:beta-ketoadipate pathway"/>
    <property type="evidence" value="ECO:0007669"/>
    <property type="project" value="InterPro"/>
</dbReference>
<dbReference type="AlphaFoldDB" id="A0A5B9DNY9"/>
<dbReference type="InterPro" id="IPR000073">
    <property type="entry name" value="AB_hydrolase_1"/>
</dbReference>
<dbReference type="GO" id="GO:0047570">
    <property type="term" value="F:3-oxoadipate enol-lactonase activity"/>
    <property type="evidence" value="ECO:0007669"/>
    <property type="project" value="UniProtKB-EC"/>
</dbReference>
<dbReference type="InterPro" id="IPR029058">
    <property type="entry name" value="AB_hydrolase_fold"/>
</dbReference>
<dbReference type="PANTHER" id="PTHR43194">
    <property type="entry name" value="HYDROLASE ALPHA/BETA FOLD FAMILY"/>
    <property type="match status" value="1"/>
</dbReference>
<dbReference type="Pfam" id="PF00561">
    <property type="entry name" value="Abhydrolase_1"/>
    <property type="match status" value="1"/>
</dbReference>
<dbReference type="NCBIfam" id="TIGR02427">
    <property type="entry name" value="protocat_pcaD"/>
    <property type="match status" value="1"/>
</dbReference>
<protein>
    <submittedName>
        <fullName evidence="1">3-oxoadipate enol-lactonase</fullName>
        <ecNumber evidence="1">3.1.1.24</ecNumber>
    </submittedName>
</protein>
<accession>A0A5B9DNY9</accession>
<keyword evidence="1" id="KW-0378">Hydrolase</keyword>
<sequence length="265" mass="28557">MKFARINGIAMHLRVSGPVEGRPVVLVNSLGTDARIWDAVIARLADRYRVISYDERGHGLSDAPRAPYRLEDHVGDLEALVEHLGLAELALAGVSVGGLIAQGFALGGSASKLKALVLCDTAARIGDEAMWNGRIAAIRANGIASISDAVLTRWFGPRFRQERAIEFAGWRNMLERSPVEGYVGTCAALRDADLRERVGAITLPTLAVAGEDDLSTPPEMVRATAALLGNARFEVIAGAGHIPSIEQPERLVMLMQNYFDEVGYV</sequence>
<dbReference type="OrthoDB" id="9793083at2"/>
<dbReference type="EC" id="3.1.1.24" evidence="1"/>
<name>A0A5B9DNY9_9HYPH</name>
<keyword evidence="2" id="KW-1185">Reference proteome</keyword>
<gene>
    <name evidence="1" type="primary">pcaD</name>
    <name evidence="1" type="ORF">FNA67_10680</name>
</gene>
<dbReference type="Gene3D" id="3.40.50.1820">
    <property type="entry name" value="alpha/beta hydrolase"/>
    <property type="match status" value="1"/>
</dbReference>